<sequence>MRRSNRGQPIHGGGSFTTIEHHFLGQRVVWSTAKTPNGLGILAQRRTPSITNRIPPKLWRKDPSVIERGVIPDTFMHISNSRDPKTSLLWRTPHRRRKRSTSHHAGMPSAGAGTSSTAFGDKEKRKDALHHVLNDWLIETDEDTTKASLVDLFNEKAATAGTTEEEEADNQQQRVADAEEPTNPDKGRRVGDEPHWRRHAGAAPDDAAANVVRRAGESPVVPPAPGLTSAGAVSGVDGGGGPRIATFRHNAGRSDETLSEKPPHGSRGVALFMEIARYRTGCDTDTSPPIRQVIQHCRRTSRCRSDQNLLR</sequence>
<dbReference type="Proteomes" id="UP000182658">
    <property type="component" value="Unassembled WGS sequence"/>
</dbReference>
<feature type="region of interest" description="Disordered" evidence="1">
    <location>
        <begin position="92"/>
        <end position="123"/>
    </location>
</feature>
<name>A0A1J7J1Z7_9PEZI</name>
<protein>
    <submittedName>
        <fullName evidence="2">Uncharacterized protein</fullName>
    </submittedName>
</protein>
<keyword evidence="3" id="KW-1185">Reference proteome</keyword>
<dbReference type="InParanoid" id="A0A1J7J1Z7"/>
<accession>A0A1J7J1Z7</accession>
<evidence type="ECO:0000313" key="3">
    <source>
        <dbReference type="Proteomes" id="UP000182658"/>
    </source>
</evidence>
<dbReference type="AlphaFoldDB" id="A0A1J7J1Z7"/>
<gene>
    <name evidence="2" type="ORF">CONLIGDRAFT_143588</name>
</gene>
<dbReference type="EMBL" id="KV875108">
    <property type="protein sequence ID" value="OIW23180.1"/>
    <property type="molecule type" value="Genomic_DNA"/>
</dbReference>
<feature type="compositionally biased region" description="Basic residues" evidence="1">
    <location>
        <begin position="92"/>
        <end position="102"/>
    </location>
</feature>
<proteinExistence type="predicted"/>
<evidence type="ECO:0000256" key="1">
    <source>
        <dbReference type="SAM" id="MobiDB-lite"/>
    </source>
</evidence>
<reference evidence="2 3" key="1">
    <citation type="submission" date="2016-10" db="EMBL/GenBank/DDBJ databases">
        <title>Draft genome sequence of Coniochaeta ligniaria NRRL30616, a lignocellulolytic fungus for bioabatement of inhibitors in plant biomass hydrolysates.</title>
        <authorList>
            <consortium name="DOE Joint Genome Institute"/>
            <person name="Jimenez D.J."/>
            <person name="Hector R.E."/>
            <person name="Riley R."/>
            <person name="Sun H."/>
            <person name="Grigoriev I.V."/>
            <person name="Van Elsas J.D."/>
            <person name="Nichols N.N."/>
        </authorList>
    </citation>
    <scope>NUCLEOTIDE SEQUENCE [LARGE SCALE GENOMIC DNA]</scope>
    <source>
        <strain evidence="2 3">NRRL 30616</strain>
    </source>
</reference>
<feature type="region of interest" description="Disordered" evidence="1">
    <location>
        <begin position="158"/>
        <end position="205"/>
    </location>
</feature>
<feature type="compositionally biased region" description="Basic and acidic residues" evidence="1">
    <location>
        <begin position="183"/>
        <end position="195"/>
    </location>
</feature>
<evidence type="ECO:0000313" key="2">
    <source>
        <dbReference type="EMBL" id="OIW23180.1"/>
    </source>
</evidence>
<organism evidence="2 3">
    <name type="scientific">Coniochaeta ligniaria NRRL 30616</name>
    <dbReference type="NCBI Taxonomy" id="1408157"/>
    <lineage>
        <taxon>Eukaryota</taxon>
        <taxon>Fungi</taxon>
        <taxon>Dikarya</taxon>
        <taxon>Ascomycota</taxon>
        <taxon>Pezizomycotina</taxon>
        <taxon>Sordariomycetes</taxon>
        <taxon>Sordariomycetidae</taxon>
        <taxon>Coniochaetales</taxon>
        <taxon>Coniochaetaceae</taxon>
        <taxon>Coniochaeta</taxon>
    </lineage>
</organism>